<organism evidence="1 2">
    <name type="scientific">Elysia crispata</name>
    <name type="common">lettuce slug</name>
    <dbReference type="NCBI Taxonomy" id="231223"/>
    <lineage>
        <taxon>Eukaryota</taxon>
        <taxon>Metazoa</taxon>
        <taxon>Spiralia</taxon>
        <taxon>Lophotrochozoa</taxon>
        <taxon>Mollusca</taxon>
        <taxon>Gastropoda</taxon>
        <taxon>Heterobranchia</taxon>
        <taxon>Euthyneura</taxon>
        <taxon>Panpulmonata</taxon>
        <taxon>Sacoglossa</taxon>
        <taxon>Placobranchoidea</taxon>
        <taxon>Plakobranchidae</taxon>
        <taxon>Elysia</taxon>
    </lineage>
</organism>
<comment type="caution">
    <text evidence="1">The sequence shown here is derived from an EMBL/GenBank/DDBJ whole genome shotgun (WGS) entry which is preliminary data.</text>
</comment>
<protein>
    <submittedName>
        <fullName evidence="1">Uncharacterized protein</fullName>
    </submittedName>
</protein>
<gene>
    <name evidence="1" type="ORF">RRG08_018761</name>
</gene>
<name>A0AAE1E8A9_9GAST</name>
<reference evidence="1" key="1">
    <citation type="journal article" date="2023" name="G3 (Bethesda)">
        <title>A reference genome for the long-term kleptoplast-retaining sea slug Elysia crispata morphotype clarki.</title>
        <authorList>
            <person name="Eastman K.E."/>
            <person name="Pendleton A.L."/>
            <person name="Shaikh M.A."/>
            <person name="Suttiyut T."/>
            <person name="Ogas R."/>
            <person name="Tomko P."/>
            <person name="Gavelis G."/>
            <person name="Widhalm J.R."/>
            <person name="Wisecaver J.H."/>
        </authorList>
    </citation>
    <scope>NUCLEOTIDE SEQUENCE</scope>
    <source>
        <strain evidence="1">ECLA1</strain>
    </source>
</reference>
<keyword evidence="2" id="KW-1185">Reference proteome</keyword>
<proteinExistence type="predicted"/>
<dbReference type="EMBL" id="JAWDGP010000732">
    <property type="protein sequence ID" value="KAK3797956.1"/>
    <property type="molecule type" value="Genomic_DNA"/>
</dbReference>
<accession>A0AAE1E8A9</accession>
<evidence type="ECO:0000313" key="1">
    <source>
        <dbReference type="EMBL" id="KAK3797956.1"/>
    </source>
</evidence>
<evidence type="ECO:0000313" key="2">
    <source>
        <dbReference type="Proteomes" id="UP001283361"/>
    </source>
</evidence>
<sequence length="127" mass="14091">MLDHFSTEVQDVVFLCGDLSKPLPSSYAKSKYSPSVSVHLKKLAVPILAAPIPLQALNRRPMTKDMMWVATDRMHLTVEFILKTLSLLAFTCMVLLTHPVMQCKNHPLTSLRPLSEAVCRGMALGVT</sequence>
<dbReference type="AlphaFoldDB" id="A0AAE1E8A9"/>
<dbReference type="Proteomes" id="UP001283361">
    <property type="component" value="Unassembled WGS sequence"/>
</dbReference>